<keyword evidence="2" id="KW-1185">Reference proteome</keyword>
<name>A0ACB9NLV5_BAUVA</name>
<dbReference type="EMBL" id="CM039431">
    <property type="protein sequence ID" value="KAI4337053.1"/>
    <property type="molecule type" value="Genomic_DNA"/>
</dbReference>
<sequence>MGKRPQLKRAVMFDSDDDSSVSSSSTVRSDLMSVSETEEVQFDQDTLLDQALDALDEKRGSTRERALSMIIEAFNSNMQHQFLEKKFATLLHQCLSSIKKGTKKASAKEIALASHAIGLLALTVGCGDNALEIYEESVRHLDESLTCGSDTSKISSLLECLAITTFVGGNDQEETEKSMEMMWRVIHPKIGSNVVAAKPSAALITSAVSAWSFLLSSMDELKLNSKNWPNSISYLSSLLDEEDRSVRIAAGEALAVIFEIGSVERFSGESKIPSDKTGDENKVQESYAHVQGLKGKVVNQVKNLSVEAGGKGSAKKDLNSQRNLFRDILGFFEYGYSRETSMKIGGDSLQTSSWSEMIQLNFLKHFLGGGFIKHMQENEFLHVVFDFTPKKKYLPSNEHPRMSGCEKRMLKSPNSVVNKARTQLLNKQRLLSEGRNFGHYAANVID</sequence>
<accession>A0ACB9NLV5</accession>
<reference evidence="1 2" key="1">
    <citation type="journal article" date="2022" name="DNA Res.">
        <title>Chromosomal-level genome assembly of the orchid tree Bauhinia variegata (Leguminosae; Cercidoideae) supports the allotetraploid origin hypothesis of Bauhinia.</title>
        <authorList>
            <person name="Zhong Y."/>
            <person name="Chen Y."/>
            <person name="Zheng D."/>
            <person name="Pang J."/>
            <person name="Liu Y."/>
            <person name="Luo S."/>
            <person name="Meng S."/>
            <person name="Qian L."/>
            <person name="Wei D."/>
            <person name="Dai S."/>
            <person name="Zhou R."/>
        </authorList>
    </citation>
    <scope>NUCLEOTIDE SEQUENCE [LARGE SCALE GENOMIC DNA]</scope>
    <source>
        <strain evidence="1">BV-YZ2020</strain>
    </source>
</reference>
<evidence type="ECO:0000313" key="1">
    <source>
        <dbReference type="EMBL" id="KAI4337053.1"/>
    </source>
</evidence>
<organism evidence="1 2">
    <name type="scientific">Bauhinia variegata</name>
    <name type="common">Purple orchid tree</name>
    <name type="synonym">Phanera variegata</name>
    <dbReference type="NCBI Taxonomy" id="167791"/>
    <lineage>
        <taxon>Eukaryota</taxon>
        <taxon>Viridiplantae</taxon>
        <taxon>Streptophyta</taxon>
        <taxon>Embryophyta</taxon>
        <taxon>Tracheophyta</taxon>
        <taxon>Spermatophyta</taxon>
        <taxon>Magnoliopsida</taxon>
        <taxon>eudicotyledons</taxon>
        <taxon>Gunneridae</taxon>
        <taxon>Pentapetalae</taxon>
        <taxon>rosids</taxon>
        <taxon>fabids</taxon>
        <taxon>Fabales</taxon>
        <taxon>Fabaceae</taxon>
        <taxon>Cercidoideae</taxon>
        <taxon>Cercideae</taxon>
        <taxon>Bauhiniinae</taxon>
        <taxon>Bauhinia</taxon>
    </lineage>
</organism>
<evidence type="ECO:0000313" key="2">
    <source>
        <dbReference type="Proteomes" id="UP000828941"/>
    </source>
</evidence>
<protein>
    <submittedName>
        <fullName evidence="1">Uncharacterized protein</fullName>
    </submittedName>
</protein>
<comment type="caution">
    <text evidence="1">The sequence shown here is derived from an EMBL/GenBank/DDBJ whole genome shotgun (WGS) entry which is preliminary data.</text>
</comment>
<proteinExistence type="predicted"/>
<gene>
    <name evidence="1" type="ORF">L6164_015510</name>
</gene>
<dbReference type="Proteomes" id="UP000828941">
    <property type="component" value="Chromosome 6"/>
</dbReference>